<sequence>MNILILSNADSCRSRIAQALLSSFEKGMKIYSAGTAPAAEVHPLVLKLIKETGIEPDTRPPHSIYEYTNKSWDTIIVLSETTDEIRNHFSKEVKHWYYLPFDELFPTISADGTDLWEGLLRLKEEICKKIYELYRDELKEQLLPRCTCGANDFCRCE</sequence>
<reference evidence="4 5" key="2">
    <citation type="submission" date="2019-03" db="EMBL/GenBank/DDBJ databases">
        <title>Complete genome assembly of MDR B. fragilis.</title>
        <authorList>
            <person name="Sydenham T.V."/>
            <person name="Hasman H."/>
            <person name="Justesen U.S."/>
        </authorList>
    </citation>
    <scope>NUCLEOTIDE SEQUENCE [LARGE SCALE GENOMIC DNA]</scope>
    <source>
        <strain evidence="4 5">DCMSKEJBY0001B</strain>
    </source>
</reference>
<dbReference type="PANTHER" id="PTHR43428:SF1">
    <property type="entry name" value="ARSENATE REDUCTASE"/>
    <property type="match status" value="1"/>
</dbReference>
<accession>A0A081U1B2</accession>
<dbReference type="SUPFAM" id="SSF52788">
    <property type="entry name" value="Phosphotyrosine protein phosphatases I"/>
    <property type="match status" value="1"/>
</dbReference>
<evidence type="ECO:0000259" key="2">
    <source>
        <dbReference type="SMART" id="SM00226"/>
    </source>
</evidence>
<dbReference type="Gene3D" id="3.40.50.2300">
    <property type="match status" value="1"/>
</dbReference>
<dbReference type="InterPro" id="IPR036196">
    <property type="entry name" value="Ptyr_pPase_sf"/>
</dbReference>
<dbReference type="RefSeq" id="WP_005807312.1">
    <property type="nucleotide sequence ID" value="NZ_CP036546.1"/>
</dbReference>
<evidence type="ECO:0000256" key="1">
    <source>
        <dbReference type="ARBA" id="ARBA00022849"/>
    </source>
</evidence>
<dbReference type="PANTHER" id="PTHR43428">
    <property type="entry name" value="ARSENATE REDUCTASE"/>
    <property type="match status" value="1"/>
</dbReference>
<dbReference type="OrthoDB" id="9799096at2"/>
<dbReference type="SMART" id="SM00226">
    <property type="entry name" value="LMWPc"/>
    <property type="match status" value="1"/>
</dbReference>
<protein>
    <recommendedName>
        <fullName evidence="2">Phosphotyrosine protein phosphatase I domain-containing protein</fullName>
    </recommendedName>
</protein>
<gene>
    <name evidence="4" type="ORF">EC80_018995</name>
    <name evidence="3" type="ORF">O1433_07960</name>
</gene>
<evidence type="ECO:0000313" key="5">
    <source>
        <dbReference type="Proteomes" id="UP000036847"/>
    </source>
</evidence>
<name>A0A081U1B2_BACFG</name>
<reference evidence="4" key="1">
    <citation type="book" date="2014" name="THE 24TH EUROPEAN CONGRESS OF CLINICAL MICROBIOLOGY AND INFECTIOUS DISEASES" publisher="ECCMID 2014" city="Barcelona, Spain">
        <title>Identification of resistance genes in three multidrug-resistant Bacteroides fragilis isolates by whole genome sequencing.</title>
        <editorList>
            <person name="Unknown"/>
            <person name="A."/>
        </editorList>
        <authorList>
            <person name="Sydenham T.V."/>
            <person name="Hasman H."/>
            <person name="Wang M."/>
            <person name="Soki J."/>
            <person name="Nagy E."/>
            <person name="Justesen U.S."/>
        </authorList>
    </citation>
    <scope>NUCLEOTIDE SEQUENCE</scope>
    <source>
        <strain evidence="4">DCMSKEJBY0001B</strain>
    </source>
</reference>
<dbReference type="AlphaFoldDB" id="A0A081U1B2"/>
<dbReference type="Pfam" id="PF01451">
    <property type="entry name" value="LMWPc"/>
    <property type="match status" value="1"/>
</dbReference>
<keyword evidence="1" id="KW-0059">Arsenical resistance</keyword>
<feature type="domain" description="Phosphotyrosine protein phosphatase I" evidence="2">
    <location>
        <begin position="1"/>
        <end position="140"/>
    </location>
</feature>
<dbReference type="EMBL" id="JAPTZU010000003">
    <property type="protein sequence ID" value="MCZ2687435.1"/>
    <property type="molecule type" value="Genomic_DNA"/>
</dbReference>
<dbReference type="EMBL" id="CP036546">
    <property type="protein sequence ID" value="QCQ46762.1"/>
    <property type="molecule type" value="Genomic_DNA"/>
</dbReference>
<dbReference type="InterPro" id="IPR023485">
    <property type="entry name" value="Ptyr_pPase"/>
</dbReference>
<dbReference type="Proteomes" id="UP000036847">
    <property type="component" value="Chromosome"/>
</dbReference>
<dbReference type="GO" id="GO:0046685">
    <property type="term" value="P:response to arsenic-containing substance"/>
    <property type="evidence" value="ECO:0007669"/>
    <property type="project" value="UniProtKB-KW"/>
</dbReference>
<evidence type="ECO:0000313" key="6">
    <source>
        <dbReference type="Proteomes" id="UP001079672"/>
    </source>
</evidence>
<organism evidence="3 6">
    <name type="scientific">Bacteroides fragilis</name>
    <dbReference type="NCBI Taxonomy" id="817"/>
    <lineage>
        <taxon>Bacteria</taxon>
        <taxon>Pseudomonadati</taxon>
        <taxon>Bacteroidota</taxon>
        <taxon>Bacteroidia</taxon>
        <taxon>Bacteroidales</taxon>
        <taxon>Bacteroidaceae</taxon>
        <taxon>Bacteroides</taxon>
    </lineage>
</organism>
<evidence type="ECO:0000313" key="4">
    <source>
        <dbReference type="EMBL" id="QCQ46762.1"/>
    </source>
</evidence>
<proteinExistence type="predicted"/>
<evidence type="ECO:0000313" key="3">
    <source>
        <dbReference type="EMBL" id="MCZ2687435.1"/>
    </source>
</evidence>
<dbReference type="Proteomes" id="UP001079672">
    <property type="component" value="Unassembled WGS sequence"/>
</dbReference>
<reference evidence="3" key="3">
    <citation type="submission" date="2022-12" db="EMBL/GenBank/DDBJ databases">
        <title>Development of a Multilocus Sequence Typing Scheme for Bacteroides fragilis Based on Whole Genome Sequencing Data and Clinical Application.</title>
        <authorList>
            <person name="Nielsen F.D."/>
            <person name="Justesen U.S."/>
        </authorList>
    </citation>
    <scope>NUCLEOTIDE SEQUENCE</scope>
    <source>
        <strain evidence="3">BF_AM_ODE_DK_2015_4</strain>
    </source>
</reference>